<dbReference type="MEROPS" id="S01.960"/>
<evidence type="ECO:0000313" key="11">
    <source>
        <dbReference type="Proteomes" id="UP000002320"/>
    </source>
</evidence>
<dbReference type="Proteomes" id="UP000002320">
    <property type="component" value="Unassembled WGS sequence"/>
</dbReference>
<dbReference type="FunFam" id="2.40.10.10:FF:000038">
    <property type="entry name" value="Serine protease"/>
    <property type="match status" value="1"/>
</dbReference>
<dbReference type="InterPro" id="IPR001254">
    <property type="entry name" value="Trypsin_dom"/>
</dbReference>
<dbReference type="PROSITE" id="PS00134">
    <property type="entry name" value="TRYPSIN_HIS"/>
    <property type="match status" value="1"/>
</dbReference>
<dbReference type="OMA" id="NAICESF"/>
<dbReference type="KEGG" id="cqu:CpipJ_CPIJ012712"/>
<dbReference type="Gene3D" id="2.40.10.10">
    <property type="entry name" value="Trypsin-like serine proteases"/>
    <property type="match status" value="2"/>
</dbReference>
<dbReference type="GO" id="GO:0005576">
    <property type="term" value="C:extracellular region"/>
    <property type="evidence" value="ECO:0007669"/>
    <property type="project" value="UniProtKB-SubCell"/>
</dbReference>
<feature type="signal peptide" evidence="7">
    <location>
        <begin position="1"/>
        <end position="26"/>
    </location>
</feature>
<evidence type="ECO:0000256" key="3">
    <source>
        <dbReference type="ARBA" id="ARBA00023157"/>
    </source>
</evidence>
<evidence type="ECO:0000256" key="2">
    <source>
        <dbReference type="ARBA" id="ARBA00022525"/>
    </source>
</evidence>
<gene>
    <name evidence="10" type="primary">6045845</name>
    <name evidence="9" type="ORF">CpipJ_CPIJ012712</name>
</gene>
<evidence type="ECO:0000313" key="9">
    <source>
        <dbReference type="EMBL" id="EDS38117.1"/>
    </source>
</evidence>
<dbReference type="Pfam" id="PF00089">
    <property type="entry name" value="Trypsin"/>
    <property type="match status" value="1"/>
</dbReference>
<dbReference type="STRING" id="7176.B0X0F6"/>
<dbReference type="CDD" id="cd00190">
    <property type="entry name" value="Tryp_SPc"/>
    <property type="match status" value="1"/>
</dbReference>
<evidence type="ECO:0000256" key="6">
    <source>
        <dbReference type="ARBA" id="ARBA00076468"/>
    </source>
</evidence>
<dbReference type="PRINTS" id="PR00722">
    <property type="entry name" value="CHYMOTRYPSIN"/>
</dbReference>
<dbReference type="PROSITE" id="PS50240">
    <property type="entry name" value="TRYPSIN_DOM"/>
    <property type="match status" value="1"/>
</dbReference>
<dbReference type="SMART" id="SM00020">
    <property type="entry name" value="Tryp_SPc"/>
    <property type="match status" value="1"/>
</dbReference>
<feature type="domain" description="Peptidase S1" evidence="8">
    <location>
        <begin position="100"/>
        <end position="353"/>
    </location>
</feature>
<comment type="subcellular location">
    <subcellularLocation>
        <location evidence="1">Secreted</location>
    </subcellularLocation>
</comment>
<comment type="similarity">
    <text evidence="4">Belongs to the peptidase S1 family. CLIP subfamily.</text>
</comment>
<keyword evidence="3" id="KW-1015">Disulfide bond</keyword>
<dbReference type="EMBL" id="DS232236">
    <property type="protein sequence ID" value="EDS38117.1"/>
    <property type="molecule type" value="Genomic_DNA"/>
</dbReference>
<dbReference type="EnsemblMetazoa" id="CPIJ012712-RA">
    <property type="protein sequence ID" value="CPIJ012712-PA"/>
    <property type="gene ID" value="CPIJ012712"/>
</dbReference>
<reference evidence="9" key="1">
    <citation type="submission" date="2007-03" db="EMBL/GenBank/DDBJ databases">
        <title>Annotation of Culex pipiens quinquefasciatus.</title>
        <authorList>
            <consortium name="The Broad Institute Genome Sequencing Platform"/>
            <person name="Atkinson P.W."/>
            <person name="Hemingway J."/>
            <person name="Christensen B.M."/>
            <person name="Higgs S."/>
            <person name="Kodira C."/>
            <person name="Hannick L."/>
            <person name="Megy K."/>
            <person name="O'Leary S."/>
            <person name="Pearson M."/>
            <person name="Haas B.J."/>
            <person name="Mauceli E."/>
            <person name="Wortman J.R."/>
            <person name="Lee N.H."/>
            <person name="Guigo R."/>
            <person name="Stanke M."/>
            <person name="Alvarado L."/>
            <person name="Amedeo P."/>
            <person name="Antoine C.H."/>
            <person name="Arensburger P."/>
            <person name="Bidwell S.L."/>
            <person name="Crawford M."/>
            <person name="Camaro F."/>
            <person name="Devon K."/>
            <person name="Engels R."/>
            <person name="Hammond M."/>
            <person name="Howarth C."/>
            <person name="Koehrsen M."/>
            <person name="Lawson D."/>
            <person name="Montgomery P."/>
            <person name="Nene V."/>
            <person name="Nusbaum C."/>
            <person name="Puiu D."/>
            <person name="Romero-Severson J."/>
            <person name="Severson D.W."/>
            <person name="Shumway M."/>
            <person name="Sisk P."/>
            <person name="Stolte C."/>
            <person name="Zeng Q."/>
            <person name="Eisenstadt E."/>
            <person name="Fraser-Liggett C."/>
            <person name="Strausberg R."/>
            <person name="Galagan J."/>
            <person name="Birren B."/>
            <person name="Collins F.H."/>
        </authorList>
    </citation>
    <scope>NUCLEOTIDE SEQUENCE [LARGE SCALE GENOMIC DNA]</scope>
    <source>
        <strain evidence="9">JHB</strain>
    </source>
</reference>
<dbReference type="PANTHER" id="PTHR24258">
    <property type="entry name" value="SERINE PROTEASE-RELATED"/>
    <property type="match status" value="1"/>
</dbReference>
<dbReference type="InterPro" id="IPR009003">
    <property type="entry name" value="Peptidase_S1_PA"/>
</dbReference>
<keyword evidence="2" id="KW-0964">Secreted</keyword>
<reference evidence="10" key="2">
    <citation type="submission" date="2021-02" db="UniProtKB">
        <authorList>
            <consortium name="EnsemblMetazoa"/>
        </authorList>
    </citation>
    <scope>IDENTIFICATION</scope>
    <source>
        <strain evidence="10">JHB</strain>
    </source>
</reference>
<keyword evidence="7" id="KW-0732">Signal</keyword>
<dbReference type="HOGENOM" id="CLU_006842_0_3_1"/>
<dbReference type="InterPro" id="IPR018114">
    <property type="entry name" value="TRYPSIN_HIS"/>
</dbReference>
<dbReference type="PANTHER" id="PTHR24258:SF129">
    <property type="entry name" value="LP15124P-RELATED"/>
    <property type="match status" value="1"/>
</dbReference>
<dbReference type="VEuPathDB" id="VectorBase:CQUJHB007662"/>
<dbReference type="InterPro" id="IPR001314">
    <property type="entry name" value="Peptidase_S1A"/>
</dbReference>
<evidence type="ECO:0000313" key="10">
    <source>
        <dbReference type="EnsemblMetazoa" id="CPIJ012712-PA"/>
    </source>
</evidence>
<dbReference type="GO" id="GO:0006508">
    <property type="term" value="P:proteolysis"/>
    <property type="evidence" value="ECO:0007669"/>
    <property type="project" value="InterPro"/>
</dbReference>
<keyword evidence="11" id="KW-1185">Reference proteome</keyword>
<dbReference type="GO" id="GO:0004252">
    <property type="term" value="F:serine-type endopeptidase activity"/>
    <property type="evidence" value="ECO:0007669"/>
    <property type="project" value="InterPro"/>
</dbReference>
<dbReference type="InterPro" id="IPR043504">
    <property type="entry name" value="Peptidase_S1_PA_chymotrypsin"/>
</dbReference>
<organism>
    <name type="scientific">Culex quinquefasciatus</name>
    <name type="common">Southern house mosquito</name>
    <name type="synonym">Culex pungens</name>
    <dbReference type="NCBI Taxonomy" id="7176"/>
    <lineage>
        <taxon>Eukaryota</taxon>
        <taxon>Metazoa</taxon>
        <taxon>Ecdysozoa</taxon>
        <taxon>Arthropoda</taxon>
        <taxon>Hexapoda</taxon>
        <taxon>Insecta</taxon>
        <taxon>Pterygota</taxon>
        <taxon>Neoptera</taxon>
        <taxon>Endopterygota</taxon>
        <taxon>Diptera</taxon>
        <taxon>Nematocera</taxon>
        <taxon>Culicoidea</taxon>
        <taxon>Culicidae</taxon>
        <taxon>Culicinae</taxon>
        <taxon>Culicini</taxon>
        <taxon>Culex</taxon>
        <taxon>Culex</taxon>
    </lineage>
</organism>
<dbReference type="InParanoid" id="B0X0F6"/>
<evidence type="ECO:0000256" key="5">
    <source>
        <dbReference type="ARBA" id="ARBA00068096"/>
    </source>
</evidence>
<name>B0X0F6_CULQU</name>
<dbReference type="VEuPathDB" id="VectorBase:CPIJ012712"/>
<dbReference type="eggNOG" id="KOG3627">
    <property type="taxonomic scope" value="Eukaryota"/>
</dbReference>
<evidence type="ECO:0000259" key="8">
    <source>
        <dbReference type="PROSITE" id="PS50240"/>
    </source>
</evidence>
<evidence type="ECO:0000256" key="1">
    <source>
        <dbReference type="ARBA" id="ARBA00004613"/>
    </source>
</evidence>
<evidence type="ECO:0000256" key="7">
    <source>
        <dbReference type="SAM" id="SignalP"/>
    </source>
</evidence>
<dbReference type="AlphaFoldDB" id="B0X0F6"/>
<feature type="chain" id="PRO_5011408791" description="Phenoloxidase-activating factor 2" evidence="7">
    <location>
        <begin position="27"/>
        <end position="364"/>
    </location>
</feature>
<protein>
    <recommendedName>
        <fullName evidence="5">Phenoloxidase-activating factor 2</fullName>
    </recommendedName>
    <alternativeName>
        <fullName evidence="6">Prophenoloxidase-activating factor II</fullName>
    </alternativeName>
</protein>
<evidence type="ECO:0000256" key="4">
    <source>
        <dbReference type="ARBA" id="ARBA00024195"/>
    </source>
</evidence>
<sequence>MTKYIGMAGAFLQLTSIALIFIGVQSQCNETCVPLGKCSTTFVGPGLFELRIEKSEHLCSHHLEVCCSEKDIIDERPNEAQKRTFQDCGRRNVNGVGFRVVDAVPWGTQFGEFPWIVGLLEVKGQQHGKLDKWYFCGGSLIEPNVVVTAAHCVNKKQIADLIVRAGEWDANTVKEMLPYQERRIDKIWIHENFNQSFLYNDIALLFLDEPFQPDEHIQLICLPPQEKSFENEKNCIATGWGQTSFDTPGYSKILKKVQLPIVTHSGCETALRSTRLGSTFNLHESFLCAGGETEVDTCTGDGGSPLVCPSGDEDGRYQLAGIVAWGIGCGQTGIAGVYVNSSMYYDWIFRTTELYGLEKEEAEM</sequence>
<proteinExistence type="inferred from homology"/>
<dbReference type="SUPFAM" id="SSF50494">
    <property type="entry name" value="Trypsin-like serine proteases"/>
    <property type="match status" value="1"/>
</dbReference>
<accession>B0X0F6</accession>
<dbReference type="OrthoDB" id="6261922at2759"/>